<organism evidence="1 2">
    <name type="scientific">Streptacidiphilus cavernicola</name>
    <dbReference type="NCBI Taxonomy" id="3342716"/>
    <lineage>
        <taxon>Bacteria</taxon>
        <taxon>Bacillati</taxon>
        <taxon>Actinomycetota</taxon>
        <taxon>Actinomycetes</taxon>
        <taxon>Kitasatosporales</taxon>
        <taxon>Streptomycetaceae</taxon>
        <taxon>Streptacidiphilus</taxon>
    </lineage>
</organism>
<evidence type="ECO:0000313" key="2">
    <source>
        <dbReference type="Proteomes" id="UP001592531"/>
    </source>
</evidence>
<sequence length="71" mass="7981">MSQWNVTIATVRDTGTELVRGRQIWVVDVARPHEARELALTAAVTPDAARHRRGALLDTTSIDVDEWQNGW</sequence>
<dbReference type="Proteomes" id="UP001592531">
    <property type="component" value="Unassembled WGS sequence"/>
</dbReference>
<evidence type="ECO:0000313" key="1">
    <source>
        <dbReference type="EMBL" id="MFC1421223.1"/>
    </source>
</evidence>
<proteinExistence type="predicted"/>
<accession>A0ABV6W5N6</accession>
<name>A0ABV6W5N6_9ACTN</name>
<keyword evidence="2" id="KW-1185">Reference proteome</keyword>
<dbReference type="RefSeq" id="WP_380544017.1">
    <property type="nucleotide sequence ID" value="NZ_JBHFAB010000035.1"/>
</dbReference>
<gene>
    <name evidence="1" type="ORF">ACEZDE_31950</name>
</gene>
<comment type="caution">
    <text evidence="1">The sequence shown here is derived from an EMBL/GenBank/DDBJ whole genome shotgun (WGS) entry which is preliminary data.</text>
</comment>
<reference evidence="1 2" key="1">
    <citation type="submission" date="2024-09" db="EMBL/GenBank/DDBJ databases">
        <authorList>
            <person name="Lee S.D."/>
        </authorList>
    </citation>
    <scope>NUCLEOTIDE SEQUENCE [LARGE SCALE GENOMIC DNA]</scope>
    <source>
        <strain evidence="1 2">N8-3</strain>
    </source>
</reference>
<protein>
    <submittedName>
        <fullName evidence="1">Uncharacterized protein</fullName>
    </submittedName>
</protein>
<dbReference type="EMBL" id="JBHFAB010000035">
    <property type="protein sequence ID" value="MFC1421223.1"/>
    <property type="molecule type" value="Genomic_DNA"/>
</dbReference>